<evidence type="ECO:0000313" key="2">
    <source>
        <dbReference type="EMBL" id="KAG8507506.1"/>
    </source>
</evidence>
<feature type="region of interest" description="Disordered" evidence="1">
    <location>
        <begin position="1"/>
        <end position="91"/>
    </location>
</feature>
<dbReference type="InterPro" id="IPR026680">
    <property type="entry name" value="CCDC137"/>
</dbReference>
<gene>
    <name evidence="2" type="ORF">J0S82_013208</name>
</gene>
<sequence length="287" mass="33339">MGAPRPGGPGRLQDQRRRQQQRQQGKQPGKRQQQPGKQRPAPLPEPRGRDKKKVNCKPKNQDEQEIPFRLREIMRSREEMKKPLSSKKRKAEAQVAFQKTVEEAKGAEPDIAVPKFKQRKWESERAYVRRMEQETQHVLFLTKNQGERQPEMQAAPKQKSERKKAFQKRRLDKIRRRKEEKAAERLERELLRDPVQFGEVALQPPELTAKPRTSAIRDQPGSRSLVLQGLLSPLARPQSASLARQRIVGEERARVVQAYRALRQRQQKQRTLSPPSPPAERTPSTHL</sequence>
<dbReference type="AlphaFoldDB" id="A0A8J5ZMN4"/>
<dbReference type="GO" id="GO:0005634">
    <property type="term" value="C:nucleus"/>
    <property type="evidence" value="ECO:0007669"/>
    <property type="project" value="TreeGrafter"/>
</dbReference>
<protein>
    <submittedName>
        <fullName evidence="2">Coiled-coil domain-containing protein 137</fullName>
    </submittedName>
</protein>
<feature type="region of interest" description="Disordered" evidence="1">
    <location>
        <begin position="140"/>
        <end position="183"/>
    </location>
</feature>
<feature type="compositionally biased region" description="Low complexity" evidence="1">
    <location>
        <begin position="21"/>
        <end position="40"/>
    </location>
</feature>
<feature type="compositionally biased region" description="Basic residues" evidence="1">
    <location>
        <begin position="160"/>
        <end position="176"/>
    </location>
</feature>
<accession>A0A8J5ZMN4</accession>
<feature type="region of interest" description="Disordered" evidence="1">
    <location>
        <begin position="202"/>
        <end position="221"/>
    </location>
</feature>
<evidence type="ECO:0000256" key="1">
    <source>
        <dbReference type="SAM" id="MobiDB-lite"/>
    </source>
</evidence>
<dbReference type="OrthoDB" id="5876637at2759"/>
<comment type="caution">
    <text evidence="2">The sequence shown here is derived from an EMBL/GenBank/DDBJ whole genome shotgun (WGS) entry which is preliminary data.</text>
</comment>
<feature type="compositionally biased region" description="Basic and acidic residues" evidence="1">
    <location>
        <begin position="59"/>
        <end position="82"/>
    </location>
</feature>
<reference evidence="2" key="1">
    <citation type="journal article" date="2021" name="Evol. Appl.">
        <title>The genome of the Pyrenean desman and the effects of bottlenecks and inbreeding on the genomic landscape of an endangered species.</title>
        <authorList>
            <person name="Escoda L."/>
            <person name="Castresana J."/>
        </authorList>
    </citation>
    <scope>NUCLEOTIDE SEQUENCE</scope>
    <source>
        <strain evidence="2">IBE-C5619</strain>
    </source>
</reference>
<name>A0A8J5ZMN4_GALPY</name>
<proteinExistence type="predicted"/>
<dbReference type="Proteomes" id="UP000700334">
    <property type="component" value="Unassembled WGS sequence"/>
</dbReference>
<feature type="region of interest" description="Disordered" evidence="1">
    <location>
        <begin position="259"/>
        <end position="287"/>
    </location>
</feature>
<dbReference type="PANTHER" id="PTHR21838:SF2">
    <property type="entry name" value="COILED-COIL DOMAIN-CONTAINING PROTEIN 137"/>
    <property type="match status" value="1"/>
</dbReference>
<organism evidence="2 3">
    <name type="scientific">Galemys pyrenaicus</name>
    <name type="common">Iberian desman</name>
    <name type="synonym">Pyrenean desman</name>
    <dbReference type="NCBI Taxonomy" id="202257"/>
    <lineage>
        <taxon>Eukaryota</taxon>
        <taxon>Metazoa</taxon>
        <taxon>Chordata</taxon>
        <taxon>Craniata</taxon>
        <taxon>Vertebrata</taxon>
        <taxon>Euteleostomi</taxon>
        <taxon>Mammalia</taxon>
        <taxon>Eutheria</taxon>
        <taxon>Laurasiatheria</taxon>
        <taxon>Eulipotyphla</taxon>
        <taxon>Talpidae</taxon>
        <taxon>Galemys</taxon>
    </lineage>
</organism>
<dbReference type="EMBL" id="JAGFMF010012102">
    <property type="protein sequence ID" value="KAG8507506.1"/>
    <property type="molecule type" value="Genomic_DNA"/>
</dbReference>
<evidence type="ECO:0000313" key="3">
    <source>
        <dbReference type="Proteomes" id="UP000700334"/>
    </source>
</evidence>
<keyword evidence="3" id="KW-1185">Reference proteome</keyword>
<dbReference type="PANTHER" id="PTHR21838">
    <property type="entry name" value="COILED-COIL DOMAIN-CONTAINING PROTEIN 137"/>
    <property type="match status" value="1"/>
</dbReference>